<gene>
    <name evidence="5" type="ORF">HOLleu_23260</name>
</gene>
<accession>A0A9Q1H527</accession>
<evidence type="ECO:0000256" key="1">
    <source>
        <dbReference type="ARBA" id="ARBA00023157"/>
    </source>
</evidence>
<name>A0A9Q1H527_HOLLE</name>
<dbReference type="EMBL" id="JAIZAY010000011">
    <property type="protein sequence ID" value="KAJ8033118.1"/>
    <property type="molecule type" value="Genomic_DNA"/>
</dbReference>
<evidence type="ECO:0000256" key="2">
    <source>
        <dbReference type="PROSITE-ProRule" id="PRU00302"/>
    </source>
</evidence>
<dbReference type="AlphaFoldDB" id="A0A9Q1H527"/>
<evidence type="ECO:0000313" key="6">
    <source>
        <dbReference type="Proteomes" id="UP001152320"/>
    </source>
</evidence>
<evidence type="ECO:0000256" key="3">
    <source>
        <dbReference type="SAM" id="Phobius"/>
    </source>
</evidence>
<reference evidence="5" key="1">
    <citation type="submission" date="2021-10" db="EMBL/GenBank/DDBJ databases">
        <title>Tropical sea cucumber genome reveals ecological adaptation and Cuvierian tubules defense mechanism.</title>
        <authorList>
            <person name="Chen T."/>
        </authorList>
    </citation>
    <scope>NUCLEOTIDE SEQUENCE</scope>
    <source>
        <strain evidence="5">Nanhai2018</strain>
        <tissue evidence="5">Muscle</tissue>
    </source>
</reference>
<organism evidence="5 6">
    <name type="scientific">Holothuria leucospilota</name>
    <name type="common">Black long sea cucumber</name>
    <name type="synonym">Mertensiothuria leucospilota</name>
    <dbReference type="NCBI Taxonomy" id="206669"/>
    <lineage>
        <taxon>Eukaryota</taxon>
        <taxon>Metazoa</taxon>
        <taxon>Echinodermata</taxon>
        <taxon>Eleutherozoa</taxon>
        <taxon>Echinozoa</taxon>
        <taxon>Holothuroidea</taxon>
        <taxon>Aspidochirotacea</taxon>
        <taxon>Aspidochirotida</taxon>
        <taxon>Holothuriidae</taxon>
        <taxon>Holothuria</taxon>
    </lineage>
</organism>
<feature type="domain" description="Sushi" evidence="4">
    <location>
        <begin position="1"/>
        <end position="35"/>
    </location>
</feature>
<evidence type="ECO:0000313" key="5">
    <source>
        <dbReference type="EMBL" id="KAJ8033118.1"/>
    </source>
</evidence>
<sequence length="266" mass="29733">MVFCLMGYQLQGPDVIHCNKSSSQWDGPTDPLCIALNSSSPKHVTEKWEDAGATTEPFFSTGGTLERSFGSKAPETTCKDWNMFLIIPIIALFVILLIREIQHKRKAGDTNEEPHYISVLPRNSQDSITMTTTETSTKVYVILLLKFDGIGRNVGSGKPLSLIRLNQNNKAIPTGTQREIYGATPMREVTTRYSLLLEHNYVRNWLGVTTVLADQYLVRLQNPPPLAFTIQTFQFSSPGYVLPRCKMFGQLPDTPCNSSEAPMEIT</sequence>
<dbReference type="InterPro" id="IPR000436">
    <property type="entry name" value="Sushi_SCR_CCP_dom"/>
</dbReference>
<keyword evidence="3" id="KW-1133">Transmembrane helix</keyword>
<dbReference type="CDD" id="cd00033">
    <property type="entry name" value="CCP"/>
    <property type="match status" value="1"/>
</dbReference>
<evidence type="ECO:0000259" key="4">
    <source>
        <dbReference type="PROSITE" id="PS50923"/>
    </source>
</evidence>
<dbReference type="Pfam" id="PF00084">
    <property type="entry name" value="Sushi"/>
    <property type="match status" value="1"/>
</dbReference>
<dbReference type="Proteomes" id="UP001152320">
    <property type="component" value="Chromosome 11"/>
</dbReference>
<keyword evidence="3" id="KW-0812">Transmembrane</keyword>
<proteinExistence type="predicted"/>
<feature type="transmembrane region" description="Helical" evidence="3">
    <location>
        <begin position="81"/>
        <end position="98"/>
    </location>
</feature>
<keyword evidence="1" id="KW-1015">Disulfide bond</keyword>
<comment type="caution">
    <text evidence="5">The sequence shown here is derived from an EMBL/GenBank/DDBJ whole genome shotgun (WGS) entry which is preliminary data.</text>
</comment>
<comment type="caution">
    <text evidence="2">Lacks conserved residue(s) required for the propagation of feature annotation.</text>
</comment>
<dbReference type="PROSITE" id="PS50923">
    <property type="entry name" value="SUSHI"/>
    <property type="match status" value="1"/>
</dbReference>
<protein>
    <recommendedName>
        <fullName evidence="4">Sushi domain-containing protein</fullName>
    </recommendedName>
</protein>
<keyword evidence="2" id="KW-0768">Sushi</keyword>
<keyword evidence="6" id="KW-1185">Reference proteome</keyword>
<keyword evidence="3" id="KW-0472">Membrane</keyword>